<dbReference type="EMBL" id="JAADJT010000009">
    <property type="protein sequence ID" value="NGZ86494.1"/>
    <property type="molecule type" value="Genomic_DNA"/>
</dbReference>
<feature type="transmembrane region" description="Helical" evidence="1">
    <location>
        <begin position="21"/>
        <end position="42"/>
    </location>
</feature>
<keyword evidence="1" id="KW-0812">Transmembrane</keyword>
<organism evidence="3 4">
    <name type="scientific">Duganella aceris</name>
    <dbReference type="NCBI Taxonomy" id="2703883"/>
    <lineage>
        <taxon>Bacteria</taxon>
        <taxon>Pseudomonadati</taxon>
        <taxon>Pseudomonadota</taxon>
        <taxon>Betaproteobacteria</taxon>
        <taxon>Burkholderiales</taxon>
        <taxon>Oxalobacteraceae</taxon>
        <taxon>Telluria group</taxon>
        <taxon>Duganella</taxon>
    </lineage>
</organism>
<gene>
    <name evidence="3" type="ORF">GW587_19810</name>
</gene>
<dbReference type="InterPro" id="IPR012495">
    <property type="entry name" value="TadE-like_dom"/>
</dbReference>
<evidence type="ECO:0000313" key="4">
    <source>
        <dbReference type="Proteomes" id="UP000666369"/>
    </source>
</evidence>
<proteinExistence type="predicted"/>
<evidence type="ECO:0000256" key="1">
    <source>
        <dbReference type="SAM" id="Phobius"/>
    </source>
</evidence>
<feature type="domain" description="TadE-like" evidence="2">
    <location>
        <begin position="13"/>
        <end position="55"/>
    </location>
</feature>
<keyword evidence="1" id="KW-1133">Transmembrane helix</keyword>
<dbReference type="Pfam" id="PF07811">
    <property type="entry name" value="TadE"/>
    <property type="match status" value="1"/>
</dbReference>
<dbReference type="RefSeq" id="WP_166106338.1">
    <property type="nucleotide sequence ID" value="NZ_JAADJT010000009.1"/>
</dbReference>
<reference evidence="3 4" key="1">
    <citation type="submission" date="2020-01" db="EMBL/GenBank/DDBJ databases">
        <authorList>
            <person name="Lee S.D."/>
        </authorList>
    </citation>
    <scope>NUCLEOTIDE SEQUENCE [LARGE SCALE GENOMIC DNA]</scope>
    <source>
        <strain evidence="3 4">SAP-35</strain>
    </source>
</reference>
<protein>
    <submittedName>
        <fullName evidence="3">Pilus assembly protein</fullName>
    </submittedName>
</protein>
<reference evidence="4" key="2">
    <citation type="submission" date="2023-07" db="EMBL/GenBank/DDBJ databases">
        <title>Duganella aceri sp. nov., isolated from tree sap.</title>
        <authorList>
            <person name="Kim I.S."/>
        </authorList>
    </citation>
    <scope>NUCLEOTIDE SEQUENCE [LARGE SCALE GENOMIC DNA]</scope>
    <source>
        <strain evidence="4">SAP-35</strain>
    </source>
</reference>
<dbReference type="Proteomes" id="UP000666369">
    <property type="component" value="Unassembled WGS sequence"/>
</dbReference>
<accession>A0ABX0FQ53</accession>
<comment type="caution">
    <text evidence="3">The sequence shown here is derived from an EMBL/GenBank/DDBJ whole genome shotgun (WGS) entry which is preliminary data.</text>
</comment>
<name>A0ABX0FQ53_9BURK</name>
<evidence type="ECO:0000259" key="2">
    <source>
        <dbReference type="Pfam" id="PF07811"/>
    </source>
</evidence>
<sequence length="161" mass="17661">MRVHRLLRRRQNGSAAVEMAIIAPVAMLLLIGIIEFSIVFFVTLSMQYAVREGARYAITGRVDKDPATANRERYKAVLASIKSNSMGMYDSLSPVITVNGTSYAAPSSYAANMFGGPEDIVVLRIDCTWNLSTPLISAFFPGGKYKFAVAATMRNEDFPPL</sequence>
<keyword evidence="1" id="KW-0472">Membrane</keyword>
<evidence type="ECO:0000313" key="3">
    <source>
        <dbReference type="EMBL" id="NGZ86494.1"/>
    </source>
</evidence>
<keyword evidence="4" id="KW-1185">Reference proteome</keyword>